<dbReference type="RefSeq" id="WP_090774930.1">
    <property type="nucleotide sequence ID" value="NZ_FMYM01000003.1"/>
</dbReference>
<dbReference type="SUPFAM" id="SSF53448">
    <property type="entry name" value="Nucleotide-diphospho-sugar transferases"/>
    <property type="match status" value="2"/>
</dbReference>
<accession>A0A1G6HAU7</accession>
<keyword evidence="1" id="KW-0808">Transferase</keyword>
<dbReference type="AlphaFoldDB" id="A0A1G6HAU7"/>
<dbReference type="GO" id="GO:0016740">
    <property type="term" value="F:transferase activity"/>
    <property type="evidence" value="ECO:0007669"/>
    <property type="project" value="UniProtKB-KW"/>
</dbReference>
<name>A0A1G6HAU7_9BACI</name>
<dbReference type="STRING" id="1464122.SAMN05421737_10361"/>
<evidence type="ECO:0000313" key="1">
    <source>
        <dbReference type="EMBL" id="SDB90556.1"/>
    </source>
</evidence>
<dbReference type="OrthoDB" id="183314at2"/>
<protein>
    <submittedName>
        <fullName evidence="1">Glycosyl transferase family 2</fullName>
    </submittedName>
</protein>
<keyword evidence="2" id="KW-1185">Reference proteome</keyword>
<dbReference type="EMBL" id="FMYM01000003">
    <property type="protein sequence ID" value="SDB90556.1"/>
    <property type="molecule type" value="Genomic_DNA"/>
</dbReference>
<sequence length="525" mass="61721">MKKQMRVLIGSPVNQTPQILRPFLDMLSHIEQETISIDYLFLDDNDDHTSRARLQTFAKKTARCIVRPSTYPKTMPYHKDDMTHGWDVSLVKKVATFKNDMIQYAIEKDYDYLFLIDSDVLIHPHTIEHLVQTEKDIVCEVYWTQWQPESIPLPQVWMCNQYDLFRREEGEELSASEESQRNLSFLKQLKKPGLYEVGGLGACTLISNKALTAGVNFNDIHNLSLLGEDRHFCVRAVALGFPLFVDTHYPAYHIYREADLAGVTRFKKACGLKEEAQPVFEQTHQAPTIQTNNRKQKLTLSMVMKNEADRYLQRVLEEHKQYIDAAVIIDDGSDDDSVAICQDVLQGIPLYLVQNNVSAFENEINLRKQQWHETIKTDPGWILNVDADEMFESRFKNHIHALIETDDYDTICFRLYDFWDDTHYREDPFWCAHLTYRPFLVKYDPSRYDTWHETPLHCGRFPKNVLDSRIYKSSLRLKHFGWAKEADRIKKYERYLQHDPDGTYGVLEQYHSILDTHPRLIKWEE</sequence>
<reference evidence="2" key="1">
    <citation type="submission" date="2016-09" db="EMBL/GenBank/DDBJ databases">
        <authorList>
            <person name="Varghese N."/>
            <person name="Submissions S."/>
        </authorList>
    </citation>
    <scope>NUCLEOTIDE SEQUENCE [LARGE SCALE GENOMIC DNA]</scope>
    <source>
        <strain evidence="2">25nlg</strain>
    </source>
</reference>
<evidence type="ECO:0000313" key="2">
    <source>
        <dbReference type="Proteomes" id="UP000242662"/>
    </source>
</evidence>
<proteinExistence type="predicted"/>
<dbReference type="Gene3D" id="3.90.550.10">
    <property type="entry name" value="Spore Coat Polysaccharide Biosynthesis Protein SpsA, Chain A"/>
    <property type="match status" value="2"/>
</dbReference>
<gene>
    <name evidence="1" type="ORF">SAMN05421737_10361</name>
</gene>
<dbReference type="Proteomes" id="UP000242662">
    <property type="component" value="Unassembled WGS sequence"/>
</dbReference>
<dbReference type="InterPro" id="IPR029044">
    <property type="entry name" value="Nucleotide-diphossugar_trans"/>
</dbReference>
<dbReference type="Pfam" id="PF13704">
    <property type="entry name" value="Glyco_tranf_2_4"/>
    <property type="match status" value="1"/>
</dbReference>
<organism evidence="1 2">
    <name type="scientific">Shouchella lonarensis</name>
    <dbReference type="NCBI Taxonomy" id="1464122"/>
    <lineage>
        <taxon>Bacteria</taxon>
        <taxon>Bacillati</taxon>
        <taxon>Bacillota</taxon>
        <taxon>Bacilli</taxon>
        <taxon>Bacillales</taxon>
        <taxon>Bacillaceae</taxon>
        <taxon>Shouchella</taxon>
    </lineage>
</organism>